<dbReference type="GO" id="GO:0005814">
    <property type="term" value="C:centriole"/>
    <property type="evidence" value="ECO:0007669"/>
    <property type="project" value="TreeGrafter"/>
</dbReference>
<proteinExistence type="predicted"/>
<feature type="coiled-coil region" evidence="1">
    <location>
        <begin position="612"/>
        <end position="720"/>
    </location>
</feature>
<evidence type="ECO:0008006" key="5">
    <source>
        <dbReference type="Google" id="ProtNLM"/>
    </source>
</evidence>
<feature type="coiled-coil region" evidence="1">
    <location>
        <begin position="541"/>
        <end position="582"/>
    </location>
</feature>
<dbReference type="PANTHER" id="PTHR46657:SF1">
    <property type="entry name" value="CENTROSOMAL PROTEIN OF 128 KDA"/>
    <property type="match status" value="1"/>
</dbReference>
<organism evidence="3 4">
    <name type="scientific">Sinocyclocheilus anshuiensis</name>
    <dbReference type="NCBI Taxonomy" id="1608454"/>
    <lineage>
        <taxon>Eukaryota</taxon>
        <taxon>Metazoa</taxon>
        <taxon>Chordata</taxon>
        <taxon>Craniata</taxon>
        <taxon>Vertebrata</taxon>
        <taxon>Euteleostomi</taxon>
        <taxon>Actinopterygii</taxon>
        <taxon>Neopterygii</taxon>
        <taxon>Teleostei</taxon>
        <taxon>Ostariophysi</taxon>
        <taxon>Cypriniformes</taxon>
        <taxon>Cyprinidae</taxon>
        <taxon>Cyprininae</taxon>
        <taxon>Sinocyclocheilus</taxon>
    </lineage>
</organism>
<evidence type="ECO:0000256" key="1">
    <source>
        <dbReference type="SAM" id="Coils"/>
    </source>
</evidence>
<feature type="coiled-coil region" evidence="1">
    <location>
        <begin position="471"/>
        <end position="505"/>
    </location>
</feature>
<feature type="compositionally biased region" description="Basic residues" evidence="2">
    <location>
        <begin position="15"/>
        <end position="25"/>
    </location>
</feature>
<dbReference type="Ensembl" id="ENSSANT00000015352.1">
    <property type="protein sequence ID" value="ENSSANP00000014398.1"/>
    <property type="gene ID" value="ENSSANG00000007624.1"/>
</dbReference>
<gene>
    <name evidence="3" type="primary">cep128</name>
</gene>
<feature type="region of interest" description="Disordered" evidence="2">
    <location>
        <begin position="112"/>
        <end position="150"/>
    </location>
</feature>
<dbReference type="InterPro" id="IPR026652">
    <property type="entry name" value="CEP128"/>
</dbReference>
<sequence>MDSSSESDTYDRPTGHRSRVRKRRTRPDSGFPRDTHVSDISDKIDTLANTLQDTSRNLNKVDRMLGQYKEHTDDQAEAMVTLRESLEESIQHLQAQQLRRSTAGWSASLSTLHTSDLDDGSATDRRRYLPTSPLRDYGSAGTGNRRRSRSVAVRFTDSAQAEEQIHSLHQSLRDLQSDQLRIGDDIDREIRRRNRTDIETKMTLENLAGHIKASQKEEPFSLRVERRLQEIEDEMRTGRQVLSERHHREKPKSMSGELQEMDDMRSQLLRMEKERLDLQRELSLLLSQQKSTRRQQERGVTGLDSDLRVQLGRISVSSEVEELKKSVERKEREKTQLAFRVETLSADLERREQQQLKMLAQLKEIQSRSEENVSECGRLEAQLIESERRREELRSKAQEAVRQWKTKCKKLEREFQELKDNSRNNTDKDKWSKEREGILSQQLEGARQQLADALGRLAHREEDVRRCNVDLTETRSQLVTLELALQEAQETLRGLEEKAQMQISLQVRMREENVRLQKRVELQEHSKEEEQRSLLDLQGSVKNLSAARADLAARLAEVESSKKDLEKQLAMAQEESSSFGRQLELERQVHQKELSHLRMTQQEGKAQQDRDVHDMLRLYQREREELEALVRDLKSEAVADSELRRALQLKLDKMKTECDKLTEQLSTSEENHAKLLHKYHALKKELDVKVKLAEREEERRQSAEHSMEELHERVTGLQTEQESILHAVGTQIDSACQFLSKDSAAKLEAITLTPGLQKDSHRWLAEVKTKLQWLCEEVRERESRERRLRRTLQQHKEQMKALKQSKDSELQSFLDRITLQDRLLKDIQSEKRGLLEMGRKKEDEMRNLQVSVKEFSTRLALDHLESVPEKLSLLENFKDLEESQKQREMVEQRYAKYKEIVGNLQHQLEESKKRIQEYRDEKSDAACRSLQLTSLTPSLLSQSNFLTDTTLSTHTSPQKPLASPDLESSLTQEHFSTFNGANSKHTSM</sequence>
<dbReference type="AlphaFoldDB" id="A0A671L5S3"/>
<feature type="coiled-coil region" evidence="1">
    <location>
        <begin position="778"/>
        <end position="812"/>
    </location>
</feature>
<dbReference type="Proteomes" id="UP000472260">
    <property type="component" value="Unassembled WGS sequence"/>
</dbReference>
<feature type="coiled-coil region" evidence="1">
    <location>
        <begin position="880"/>
        <end position="928"/>
    </location>
</feature>
<protein>
    <recommendedName>
        <fullName evidence="5">Centrosomal protein 128</fullName>
    </recommendedName>
</protein>
<evidence type="ECO:0000313" key="4">
    <source>
        <dbReference type="Proteomes" id="UP000472260"/>
    </source>
</evidence>
<feature type="region of interest" description="Disordered" evidence="2">
    <location>
        <begin position="1"/>
        <end position="38"/>
    </location>
</feature>
<keyword evidence="4" id="KW-1185">Reference proteome</keyword>
<evidence type="ECO:0000313" key="3">
    <source>
        <dbReference type="Ensembl" id="ENSSANP00000014398.1"/>
    </source>
</evidence>
<accession>A0A671L5S3</accession>
<dbReference type="PANTHER" id="PTHR46657">
    <property type="entry name" value="CENTROSOMAL PROTEIN OF 128 KDA"/>
    <property type="match status" value="1"/>
</dbReference>
<reference evidence="3" key="1">
    <citation type="submission" date="2025-08" db="UniProtKB">
        <authorList>
            <consortium name="Ensembl"/>
        </authorList>
    </citation>
    <scope>IDENTIFICATION</scope>
</reference>
<keyword evidence="1" id="KW-0175">Coiled coil</keyword>
<feature type="coiled-coil region" evidence="1">
    <location>
        <begin position="254"/>
        <end position="288"/>
    </location>
</feature>
<dbReference type="GO" id="GO:0000922">
    <property type="term" value="C:spindle pole"/>
    <property type="evidence" value="ECO:0007669"/>
    <property type="project" value="TreeGrafter"/>
</dbReference>
<name>A0A671L5S3_9TELE</name>
<reference evidence="3" key="2">
    <citation type="submission" date="2025-09" db="UniProtKB">
        <authorList>
            <consortium name="Ensembl"/>
        </authorList>
    </citation>
    <scope>IDENTIFICATION</scope>
</reference>
<feature type="coiled-coil region" evidence="1">
    <location>
        <begin position="313"/>
        <end position="340"/>
    </location>
</feature>
<feature type="region of interest" description="Disordered" evidence="2">
    <location>
        <begin position="950"/>
        <end position="969"/>
    </location>
</feature>
<evidence type="ECO:0000256" key="2">
    <source>
        <dbReference type="SAM" id="MobiDB-lite"/>
    </source>
</evidence>
<feature type="coiled-coil region" evidence="1">
    <location>
        <begin position="376"/>
        <end position="428"/>
    </location>
</feature>